<sequence length="282" mass="32277">MQLAREQWRALNDDHLARAATWVEPYLSRRRRGENHAGIDFLFDYYRMRASHLYKWHPGIGVDLCDAADSKHAGWRDYVTEKSTVRVDRDSLLARRGRAFEQIRELLVATASRPAQFDCFGLHEWAMVYHGQPRHSLPLRLGAEGTDAVVDKHTLRCTHYDAYRFFTEPARPLNLTVLRSDERTCHEQPGCVHATMDLYKWAFKLGPACPGELLLDCFELAVAARRLDMEASPYDCAALGWGVVAIETAAGKAEYVRRQRELARRGKDLRTQLVAVLDHALD</sequence>
<dbReference type="OrthoDB" id="9790578at2"/>
<evidence type="ECO:0000313" key="1">
    <source>
        <dbReference type="EMBL" id="STC70413.1"/>
    </source>
</evidence>
<organism evidence="1 2">
    <name type="scientific">Corynebacterium pilosum</name>
    <dbReference type="NCBI Taxonomy" id="35756"/>
    <lineage>
        <taxon>Bacteria</taxon>
        <taxon>Bacillati</taxon>
        <taxon>Actinomycetota</taxon>
        <taxon>Actinomycetes</taxon>
        <taxon>Mycobacteriales</taxon>
        <taxon>Corynebacteriaceae</taxon>
        <taxon>Corynebacterium</taxon>
    </lineage>
</organism>
<name>A0A376CQ34_9CORY</name>
<dbReference type="STRING" id="35756.GCA_001044155_02625"/>
<dbReference type="AlphaFoldDB" id="A0A376CQ34"/>
<evidence type="ECO:0000313" key="2">
    <source>
        <dbReference type="Proteomes" id="UP000254467"/>
    </source>
</evidence>
<dbReference type="RefSeq" id="WP_018581922.1">
    <property type="nucleotide sequence ID" value="NZ_LDYD01000008.1"/>
</dbReference>
<dbReference type="Proteomes" id="UP000254467">
    <property type="component" value="Unassembled WGS sequence"/>
</dbReference>
<accession>A0A376CQ34</accession>
<reference evidence="1 2" key="1">
    <citation type="submission" date="2018-06" db="EMBL/GenBank/DDBJ databases">
        <authorList>
            <consortium name="Pathogen Informatics"/>
            <person name="Doyle S."/>
        </authorList>
    </citation>
    <scope>NUCLEOTIDE SEQUENCE [LARGE SCALE GENOMIC DNA]</scope>
    <source>
        <strain evidence="1 2">NCTC11862</strain>
    </source>
</reference>
<protein>
    <recommendedName>
        <fullName evidence="3">3-methyladenine DNA glycosylase</fullName>
    </recommendedName>
</protein>
<proteinExistence type="predicted"/>
<evidence type="ECO:0008006" key="3">
    <source>
        <dbReference type="Google" id="ProtNLM"/>
    </source>
</evidence>
<keyword evidence="2" id="KW-1185">Reference proteome</keyword>
<gene>
    <name evidence="1" type="ORF">NCTC11862_02231</name>
</gene>
<dbReference type="EMBL" id="UFXQ01000001">
    <property type="protein sequence ID" value="STC70413.1"/>
    <property type="molecule type" value="Genomic_DNA"/>
</dbReference>